<evidence type="ECO:0000313" key="2">
    <source>
        <dbReference type="EMBL" id="QKS70252.1"/>
    </source>
</evidence>
<dbReference type="KEGG" id="psua:FLK61_26185"/>
<dbReference type="InterPro" id="IPR010633">
    <property type="entry name" value="Phage_lambda_GpZ"/>
</dbReference>
<protein>
    <submittedName>
        <fullName evidence="2">Phage tail protein</fullName>
    </submittedName>
</protein>
<dbReference type="Proteomes" id="UP000318138">
    <property type="component" value="Chromosome"/>
</dbReference>
<sequence length="193" mass="21777">MIDIDLQREVSKDLKKRLKRFQARLPQASAEAANRAAITLRKNMNMEIRKEYTIKATDIKETVSLDKATKATMFAEVGSRGNPISLDRFKLLPRKVSPKRKAPIKAAVKKGATKAIPGAFVTNLKDRRLGNIVGAAMRQSKSRNPIRRLSGPSIPQMLNNDRVNKVIRETGQEAFQKRFDHNVSRILDQVMSQ</sequence>
<name>A0A859FBU7_9BACI</name>
<accession>A0A859FBU7</accession>
<keyword evidence="1" id="KW-0175">Coiled coil</keyword>
<dbReference type="EMBL" id="CP041372">
    <property type="protein sequence ID" value="QKS70252.1"/>
    <property type="molecule type" value="Genomic_DNA"/>
</dbReference>
<dbReference type="AlphaFoldDB" id="A0A859FBU7"/>
<dbReference type="RefSeq" id="WP_176008292.1">
    <property type="nucleotide sequence ID" value="NZ_CP041372.2"/>
</dbReference>
<reference evidence="3" key="1">
    <citation type="submission" date="2019-07" db="EMBL/GenBank/DDBJ databases">
        <title>Bacillus alkalisoli sp. nov. isolated from saline soil.</title>
        <authorList>
            <person name="Sun J.-Q."/>
            <person name="Xu L."/>
        </authorList>
    </citation>
    <scope>NUCLEOTIDE SEQUENCE [LARGE SCALE GENOMIC DNA]</scope>
    <source>
        <strain evidence="3">M4U3P1</strain>
    </source>
</reference>
<dbReference type="Pfam" id="PF06763">
    <property type="entry name" value="Minor_tail_Z"/>
    <property type="match status" value="1"/>
</dbReference>
<gene>
    <name evidence="2" type="ORF">FLK61_26185</name>
</gene>
<proteinExistence type="predicted"/>
<keyword evidence="3" id="KW-1185">Reference proteome</keyword>
<feature type="coiled-coil region" evidence="1">
    <location>
        <begin position="4"/>
        <end position="31"/>
    </location>
</feature>
<organism evidence="2 3">
    <name type="scientific">Paenalkalicoccus suaedae</name>
    <dbReference type="NCBI Taxonomy" id="2592382"/>
    <lineage>
        <taxon>Bacteria</taxon>
        <taxon>Bacillati</taxon>
        <taxon>Bacillota</taxon>
        <taxon>Bacilli</taxon>
        <taxon>Bacillales</taxon>
        <taxon>Bacillaceae</taxon>
        <taxon>Paenalkalicoccus</taxon>
    </lineage>
</organism>
<evidence type="ECO:0000256" key="1">
    <source>
        <dbReference type="SAM" id="Coils"/>
    </source>
</evidence>
<evidence type="ECO:0000313" key="3">
    <source>
        <dbReference type="Proteomes" id="UP000318138"/>
    </source>
</evidence>